<organism evidence="8 9">
    <name type="scientific">Actinidia rufa</name>
    <dbReference type="NCBI Taxonomy" id="165716"/>
    <lineage>
        <taxon>Eukaryota</taxon>
        <taxon>Viridiplantae</taxon>
        <taxon>Streptophyta</taxon>
        <taxon>Embryophyta</taxon>
        <taxon>Tracheophyta</taxon>
        <taxon>Spermatophyta</taxon>
        <taxon>Magnoliopsida</taxon>
        <taxon>eudicotyledons</taxon>
        <taxon>Gunneridae</taxon>
        <taxon>Pentapetalae</taxon>
        <taxon>asterids</taxon>
        <taxon>Ericales</taxon>
        <taxon>Actinidiaceae</taxon>
        <taxon>Actinidia</taxon>
    </lineage>
</organism>
<dbReference type="AlphaFoldDB" id="A0A7J0DJB0"/>
<protein>
    <recommendedName>
        <fullName evidence="10">Cation/H+ exchanger domain-containing protein</fullName>
    </recommendedName>
</protein>
<evidence type="ECO:0000313" key="8">
    <source>
        <dbReference type="EMBL" id="GFS36441.1"/>
    </source>
</evidence>
<dbReference type="GO" id="GO:0098662">
    <property type="term" value="P:inorganic cation transmembrane transport"/>
    <property type="evidence" value="ECO:0007669"/>
    <property type="project" value="TreeGrafter"/>
</dbReference>
<keyword evidence="2" id="KW-0813">Transport</keyword>
<comment type="caution">
    <text evidence="8">The sequence shown here is derived from an EMBL/GenBank/DDBJ whole genome shotgun (WGS) entry which is preliminary data.</text>
</comment>
<feature type="transmembrane region" description="Helical" evidence="7">
    <location>
        <begin position="51"/>
        <end position="80"/>
    </location>
</feature>
<name>A0A7J0DJB0_9ERIC</name>
<dbReference type="GO" id="GO:0006885">
    <property type="term" value="P:regulation of pH"/>
    <property type="evidence" value="ECO:0007669"/>
    <property type="project" value="TreeGrafter"/>
</dbReference>
<accession>A0A7J0DJB0</accession>
<keyword evidence="7" id="KW-0472">Membrane</keyword>
<keyword evidence="7" id="KW-0812">Transmembrane</keyword>
<feature type="transmembrane region" description="Helical" evidence="7">
    <location>
        <begin position="20"/>
        <end position="39"/>
    </location>
</feature>
<dbReference type="EMBL" id="BJWL01000252">
    <property type="protein sequence ID" value="GFS36441.1"/>
    <property type="molecule type" value="Genomic_DNA"/>
</dbReference>
<dbReference type="GO" id="GO:0006813">
    <property type="term" value="P:potassium ion transport"/>
    <property type="evidence" value="ECO:0007669"/>
    <property type="project" value="UniProtKB-KW"/>
</dbReference>
<evidence type="ECO:0000313" key="9">
    <source>
        <dbReference type="Proteomes" id="UP000585474"/>
    </source>
</evidence>
<dbReference type="Proteomes" id="UP000585474">
    <property type="component" value="Unassembled WGS sequence"/>
</dbReference>
<comment type="subcellular location">
    <subcellularLocation>
        <location evidence="1">Membrane</location>
        <topology evidence="1">Multi-pass membrane protein</topology>
    </subcellularLocation>
</comment>
<dbReference type="InterPro" id="IPR038770">
    <property type="entry name" value="Na+/solute_symporter_sf"/>
</dbReference>
<gene>
    <name evidence="8" type="ORF">Acr_00g0045940</name>
</gene>
<dbReference type="PANTHER" id="PTHR32468:SF143">
    <property type="entry name" value="CATION_H(+) ANTIPORTER 15-LIKE"/>
    <property type="match status" value="1"/>
</dbReference>
<reference evidence="9" key="1">
    <citation type="submission" date="2019-07" db="EMBL/GenBank/DDBJ databases">
        <title>De Novo Assembly of kiwifruit Actinidia rufa.</title>
        <authorList>
            <person name="Sugita-Konishi S."/>
            <person name="Sato K."/>
            <person name="Mori E."/>
            <person name="Abe Y."/>
            <person name="Kisaki G."/>
            <person name="Hamano K."/>
            <person name="Suezawa K."/>
            <person name="Otani M."/>
            <person name="Fukuda T."/>
            <person name="Manabe T."/>
            <person name="Gomi K."/>
            <person name="Tabuchi M."/>
            <person name="Akimitsu K."/>
            <person name="Kataoka I."/>
        </authorList>
    </citation>
    <scope>NUCLEOTIDE SEQUENCE [LARGE SCALE GENOMIC DNA]</scope>
    <source>
        <strain evidence="9">cv. Fuchu</strain>
    </source>
</reference>
<keyword evidence="4" id="KW-0630">Potassium</keyword>
<evidence type="ECO:0000256" key="4">
    <source>
        <dbReference type="ARBA" id="ARBA00022958"/>
    </source>
</evidence>
<evidence type="ECO:0000256" key="2">
    <source>
        <dbReference type="ARBA" id="ARBA00022448"/>
    </source>
</evidence>
<keyword evidence="5" id="KW-0406">Ion transport</keyword>
<keyword evidence="7" id="KW-1133">Transmembrane helix</keyword>
<feature type="region of interest" description="Disordered" evidence="6">
    <location>
        <begin position="311"/>
        <end position="337"/>
    </location>
</feature>
<proteinExistence type="predicted"/>
<dbReference type="OrthoDB" id="1435509at2759"/>
<dbReference type="Gene3D" id="1.20.1530.20">
    <property type="match status" value="1"/>
</dbReference>
<dbReference type="PANTHER" id="PTHR32468">
    <property type="entry name" value="CATION/H + ANTIPORTER"/>
    <property type="match status" value="1"/>
</dbReference>
<evidence type="ECO:0008006" key="10">
    <source>
        <dbReference type="Google" id="ProtNLM"/>
    </source>
</evidence>
<evidence type="ECO:0000256" key="6">
    <source>
        <dbReference type="SAM" id="MobiDB-lite"/>
    </source>
</evidence>
<keyword evidence="3" id="KW-0633">Potassium transport</keyword>
<dbReference type="GO" id="GO:0016020">
    <property type="term" value="C:membrane"/>
    <property type="evidence" value="ECO:0007669"/>
    <property type="project" value="UniProtKB-SubCell"/>
</dbReference>
<evidence type="ECO:0000256" key="3">
    <source>
        <dbReference type="ARBA" id="ARBA00022538"/>
    </source>
</evidence>
<keyword evidence="9" id="KW-1185">Reference proteome</keyword>
<dbReference type="InterPro" id="IPR050794">
    <property type="entry name" value="CPA2_transporter"/>
</dbReference>
<evidence type="ECO:0000256" key="1">
    <source>
        <dbReference type="ARBA" id="ARBA00004141"/>
    </source>
</evidence>
<feature type="compositionally biased region" description="Basic and acidic residues" evidence="6">
    <location>
        <begin position="322"/>
        <end position="337"/>
    </location>
</feature>
<dbReference type="GO" id="GO:0012505">
    <property type="term" value="C:endomembrane system"/>
    <property type="evidence" value="ECO:0007669"/>
    <property type="project" value="TreeGrafter"/>
</dbReference>
<evidence type="ECO:0000256" key="7">
    <source>
        <dbReference type="SAM" id="Phobius"/>
    </source>
</evidence>
<evidence type="ECO:0000256" key="5">
    <source>
        <dbReference type="ARBA" id="ARBA00023065"/>
    </source>
</evidence>
<sequence>MHALHNRISILTKTDIGKTAMSAALANDISLWVVLTVMISLGNNARKAPWALMSTVGFIVFSVIALACLSTLVVAFFHGMPLREGVALRVLMNTKGLLALIAINTRRPCGLPRIKNKILTWPNHMLRGDGRKVELEALEGTLPCSSLVARMTERRCVMLGRWRATRNITPTVVRFVESKNEVDLRLSDLTNEEIGEVSMETMEAQVEIRLDESFISEFRHYTDGDKWIMYFVKAVRNGAETIETIKSMFPGFDLFILGRGMGMSSRFTAGIDEWSEGPEIGAIGDLLMVSDFSSTIPILVVQQYAGARPAGEALTNPRPRGSHFEPFAKHRDMGDVY</sequence>